<accession>A0A198A993</accession>
<dbReference type="InterPro" id="IPR005511">
    <property type="entry name" value="SMP-30"/>
</dbReference>
<dbReference type="Gene3D" id="2.120.10.30">
    <property type="entry name" value="TolB, C-terminal domain"/>
    <property type="match status" value="1"/>
</dbReference>
<comment type="similarity">
    <text evidence="1">Belongs to the SMP-30/CGR1 family.</text>
</comment>
<evidence type="ECO:0000313" key="6">
    <source>
        <dbReference type="Proteomes" id="UP000078454"/>
    </source>
</evidence>
<gene>
    <name evidence="5" type="ORF">A8708_14725</name>
</gene>
<dbReference type="InterPro" id="IPR013658">
    <property type="entry name" value="SGL"/>
</dbReference>
<evidence type="ECO:0000256" key="1">
    <source>
        <dbReference type="ARBA" id="ARBA00008853"/>
    </source>
</evidence>
<keyword evidence="6" id="KW-1185">Reference proteome</keyword>
<dbReference type="Pfam" id="PF08450">
    <property type="entry name" value="SGL"/>
    <property type="match status" value="1"/>
</dbReference>
<dbReference type="STRING" id="1850517.A8708_14725"/>
<feature type="binding site" evidence="3">
    <location>
        <position position="103"/>
    </location>
    <ligand>
        <name>substrate</name>
    </ligand>
</feature>
<dbReference type="InterPro" id="IPR011042">
    <property type="entry name" value="6-blade_b-propeller_TolB-like"/>
</dbReference>
<dbReference type="Proteomes" id="UP000078454">
    <property type="component" value="Unassembled WGS sequence"/>
</dbReference>
<feature type="binding site" evidence="3">
    <location>
        <position position="152"/>
    </location>
    <ligand>
        <name>a divalent metal cation</name>
        <dbReference type="ChEBI" id="CHEBI:60240"/>
    </ligand>
</feature>
<dbReference type="PANTHER" id="PTHR10907">
    <property type="entry name" value="REGUCALCIN"/>
    <property type="match status" value="1"/>
</dbReference>
<feature type="active site" description="Proton donor/acceptor" evidence="2">
    <location>
        <position position="202"/>
    </location>
</feature>
<reference evidence="5 6" key="1">
    <citation type="submission" date="2016-05" db="EMBL/GenBank/DDBJ databases">
        <title>Paenibacillus sp. 1ZS3-15 nov., isolated from the rhizosphere soil.</title>
        <authorList>
            <person name="Zhang X.X."/>
            <person name="Zhang J."/>
        </authorList>
    </citation>
    <scope>NUCLEOTIDE SEQUENCE [LARGE SCALE GENOMIC DNA]</scope>
    <source>
        <strain evidence="5 6">1ZS3-15</strain>
    </source>
</reference>
<keyword evidence="3" id="KW-0862">Zinc</keyword>
<evidence type="ECO:0000256" key="2">
    <source>
        <dbReference type="PIRSR" id="PIRSR605511-1"/>
    </source>
</evidence>
<dbReference type="GO" id="GO:0005509">
    <property type="term" value="F:calcium ion binding"/>
    <property type="evidence" value="ECO:0007669"/>
    <property type="project" value="TreeGrafter"/>
</dbReference>
<keyword evidence="3" id="KW-0479">Metal-binding</keyword>
<feature type="binding site" evidence="3">
    <location>
        <position position="202"/>
    </location>
    <ligand>
        <name>a divalent metal cation</name>
        <dbReference type="ChEBI" id="CHEBI:60240"/>
    </ligand>
</feature>
<dbReference type="PRINTS" id="PR01790">
    <property type="entry name" value="SMP30FAMILY"/>
</dbReference>
<name>A0A198A993_9BACL</name>
<comment type="cofactor">
    <cofactor evidence="3">
        <name>Zn(2+)</name>
        <dbReference type="ChEBI" id="CHEBI:29105"/>
    </cofactor>
    <text evidence="3">Binds 1 divalent metal cation per subunit.</text>
</comment>
<evidence type="ECO:0000256" key="3">
    <source>
        <dbReference type="PIRSR" id="PIRSR605511-2"/>
    </source>
</evidence>
<dbReference type="RefSeq" id="WP_068665338.1">
    <property type="nucleotide sequence ID" value="NZ_LYPB01000070.1"/>
</dbReference>
<proteinExistence type="inferred from homology"/>
<protein>
    <submittedName>
        <fullName evidence="5">SMP-30/gluconolaconase/LRE domain protein</fullName>
    </submittedName>
</protein>
<dbReference type="AlphaFoldDB" id="A0A198A993"/>
<feature type="domain" description="SMP-30/Gluconolactonase/LRE-like region" evidence="4">
    <location>
        <begin position="18"/>
        <end position="261"/>
    </location>
</feature>
<feature type="binding site" evidence="3">
    <location>
        <position position="20"/>
    </location>
    <ligand>
        <name>a divalent metal cation</name>
        <dbReference type="ChEBI" id="CHEBI:60240"/>
    </ligand>
</feature>
<dbReference type="GO" id="GO:0019853">
    <property type="term" value="P:L-ascorbic acid biosynthetic process"/>
    <property type="evidence" value="ECO:0007669"/>
    <property type="project" value="TreeGrafter"/>
</dbReference>
<dbReference type="EMBL" id="LYPB01000070">
    <property type="protein sequence ID" value="OAS17742.1"/>
    <property type="molecule type" value="Genomic_DNA"/>
</dbReference>
<dbReference type="GO" id="GO:0004341">
    <property type="term" value="F:gluconolactonase activity"/>
    <property type="evidence" value="ECO:0007669"/>
    <property type="project" value="TreeGrafter"/>
</dbReference>
<feature type="binding site" evidence="3">
    <location>
        <position position="105"/>
    </location>
    <ligand>
        <name>substrate</name>
    </ligand>
</feature>
<evidence type="ECO:0000313" key="5">
    <source>
        <dbReference type="EMBL" id="OAS17742.1"/>
    </source>
</evidence>
<dbReference type="OrthoDB" id="2633250at2"/>
<dbReference type="PANTHER" id="PTHR10907:SF47">
    <property type="entry name" value="REGUCALCIN"/>
    <property type="match status" value="1"/>
</dbReference>
<comment type="caution">
    <text evidence="5">The sequence shown here is derived from an EMBL/GenBank/DDBJ whole genome shotgun (WGS) entry which is preliminary data.</text>
</comment>
<organism evidence="5 6">
    <name type="scientific">Paenibacillus oryzisoli</name>
    <dbReference type="NCBI Taxonomy" id="1850517"/>
    <lineage>
        <taxon>Bacteria</taxon>
        <taxon>Bacillati</taxon>
        <taxon>Bacillota</taxon>
        <taxon>Bacilli</taxon>
        <taxon>Bacillales</taxon>
        <taxon>Paenibacillaceae</taxon>
        <taxon>Paenibacillus</taxon>
    </lineage>
</organism>
<sequence>MMHHYDGIERIGNIQANLGEGPVWDHTTGELIWVDINGQAVHLYNPADGSSRTIRLDQKIGAAVPRQQGGMVLAMQRGFHLLDLETETVTPVKDPESQLPNNRFNDGKCDRAGRFWAGTMAQNESAPTGSLYCLDIDGTVRTLEDGCITVSNGLGWSPDNTIMYYIDSPTKKVVAYDYDGETGEISNPRTVVTIAEDEGFPDGMAVDNDGMLWVAQWGGWQVGRYNPMTGEKIGSIAVPVERTSSCAFGGEHMNELYITTASVGVSEEDRVNQPYAGSLFRIKLDVKGPQANFYGG</sequence>
<dbReference type="SUPFAM" id="SSF63829">
    <property type="entry name" value="Calcium-dependent phosphotriesterase"/>
    <property type="match status" value="1"/>
</dbReference>
<evidence type="ECO:0000259" key="4">
    <source>
        <dbReference type="Pfam" id="PF08450"/>
    </source>
</evidence>